<sequence length="208" mass="22669">MFDLVSVQTSRLNPMRFLDQILSYAVILCVLAGVTATGPALAGQEGEVFTPRKRHVEMTAQQLGRYASGGEVEFELRSADPAKPFTASSVSIGYRSIDSRRGQWGWLDTQALTRSGNRISVRIPKLEASQLESVDLSVSQGDTLVGSVRLIVSLADQPHVGALPLNGQPIELEGVESGSFRVIPRLSDDMPWRLSGVFLSHRNGSRTF</sequence>
<keyword evidence="1" id="KW-0812">Transmembrane</keyword>
<gene>
    <name evidence="2" type="ORF">ACEU0G_000113</name>
</gene>
<keyword evidence="1" id="KW-0472">Membrane</keyword>
<dbReference type="RefSeq" id="WP_394163955.1">
    <property type="nucleotide sequence ID" value="NZ_JBHGCJ010000010.1"/>
</dbReference>
<evidence type="ECO:0000313" key="2">
    <source>
        <dbReference type="EMBL" id="MFG6110252.1"/>
    </source>
</evidence>
<dbReference type="EMBL" id="JBHGCJ010000010">
    <property type="protein sequence ID" value="MFG6110252.1"/>
    <property type="molecule type" value="Genomic_DNA"/>
</dbReference>
<keyword evidence="3" id="KW-1185">Reference proteome</keyword>
<name>A0ABW7CZ51_9GAMM</name>
<comment type="caution">
    <text evidence="2">The sequence shown here is derived from an EMBL/GenBank/DDBJ whole genome shotgun (WGS) entry which is preliminary data.</text>
</comment>
<keyword evidence="1" id="KW-1133">Transmembrane helix</keyword>
<proteinExistence type="predicted"/>
<organism evidence="2 3">
    <name type="scientific">Stenotrophomonas nematodicola</name>
    <dbReference type="NCBI Taxonomy" id="2656746"/>
    <lineage>
        <taxon>Bacteria</taxon>
        <taxon>Pseudomonadati</taxon>
        <taxon>Pseudomonadota</taxon>
        <taxon>Gammaproteobacteria</taxon>
        <taxon>Lysobacterales</taxon>
        <taxon>Lysobacteraceae</taxon>
        <taxon>Stenotrophomonas</taxon>
    </lineage>
</organism>
<protein>
    <submittedName>
        <fullName evidence="2">Uncharacterized protein</fullName>
    </submittedName>
</protein>
<feature type="transmembrane region" description="Helical" evidence="1">
    <location>
        <begin position="21"/>
        <end position="42"/>
    </location>
</feature>
<accession>A0ABW7CZ51</accession>
<evidence type="ECO:0000313" key="3">
    <source>
        <dbReference type="Proteomes" id="UP001605261"/>
    </source>
</evidence>
<reference evidence="2 3" key="1">
    <citation type="submission" date="2024-09" db="EMBL/GenBank/DDBJ databases">
        <authorList>
            <consortium name="All-Russian atlas of soil microorganisms"/>
            <consortium name="as a basis for the search for new antimicrobial producers and enzymes with unique properties"/>
            <person name="Sokolova E.A."/>
            <person name="Voronina E.N."/>
        </authorList>
    </citation>
    <scope>NUCLEOTIDE SEQUENCE [LARGE SCALE GENOMIC DNA]</scope>
    <source>
        <strain evidence="2 3">AF-22b-331.1</strain>
    </source>
</reference>
<evidence type="ECO:0000256" key="1">
    <source>
        <dbReference type="SAM" id="Phobius"/>
    </source>
</evidence>
<dbReference type="Proteomes" id="UP001605261">
    <property type="component" value="Unassembled WGS sequence"/>
</dbReference>